<dbReference type="CDD" id="cd00063">
    <property type="entry name" value="FN3"/>
    <property type="match status" value="1"/>
</dbReference>
<dbReference type="Pfam" id="PF01183">
    <property type="entry name" value="Glyco_hydro_25"/>
    <property type="match status" value="1"/>
</dbReference>
<dbReference type="AlphaFoldDB" id="A0AAX2ZCY7"/>
<feature type="domain" description="Fibronectin type-III" evidence="3">
    <location>
        <begin position="411"/>
        <end position="508"/>
    </location>
</feature>
<proteinExistence type="inferred from homology"/>
<dbReference type="GO" id="GO:0016052">
    <property type="term" value="P:carbohydrate catabolic process"/>
    <property type="evidence" value="ECO:0007669"/>
    <property type="project" value="TreeGrafter"/>
</dbReference>
<feature type="signal peptide" evidence="2">
    <location>
        <begin position="1"/>
        <end position="30"/>
    </location>
</feature>
<dbReference type="GO" id="GO:0003796">
    <property type="term" value="F:lysozyme activity"/>
    <property type="evidence" value="ECO:0007669"/>
    <property type="project" value="InterPro"/>
</dbReference>
<comment type="similarity">
    <text evidence="1">Belongs to the glycosyl hydrolase 25 family.</text>
</comment>
<gene>
    <name evidence="5" type="ORF">JW646_13805</name>
</gene>
<organism evidence="5 6">
    <name type="scientific">Terrisporobacter hibernicus</name>
    <dbReference type="NCBI Taxonomy" id="2813371"/>
    <lineage>
        <taxon>Bacteria</taxon>
        <taxon>Bacillati</taxon>
        <taxon>Bacillota</taxon>
        <taxon>Clostridia</taxon>
        <taxon>Peptostreptococcales</taxon>
        <taxon>Peptostreptococcaceae</taxon>
        <taxon>Terrisporobacter</taxon>
    </lineage>
</organism>
<evidence type="ECO:0000256" key="1">
    <source>
        <dbReference type="ARBA" id="ARBA00010646"/>
    </source>
</evidence>
<dbReference type="Proteomes" id="UP001198983">
    <property type="component" value="Chromosome"/>
</dbReference>
<dbReference type="EMBL" id="CP081135">
    <property type="protein sequence ID" value="UEL46706.1"/>
    <property type="molecule type" value="Genomic_DNA"/>
</dbReference>
<sequence length="596" mass="67498">MRNSMKKFLAIFLASIICFCSFQNLSYTFAAENSVLSKGYVHVTSAPDKLNVRSKPSTSSKIIGTIDHKKSVNIVDSVTKITKVYDKDSKSYTNVVTDPWYKISYAKGYGYVSADHNYVKLSNEDKPYQPSNSTAVKGIDVSYHQGNINWNKVKNSGVKFAIIRGGSGTKEDSKFKANIEGALNAGIEVGVYWFSNAYTVNSAKDEAQKCMEVISPYKNKLSFPVFFDYEEYTIKSAQDSKVNLSLRSVSNICETFLSKLKSNGYKCGIYTNKTVSKFYLSDNLRNSYDFWIAQYIAQYNDNCNYWGKYTMWQYSKVGKVDGVNGNVDLNYYYKTNPLSISKTTMNSIPNQKYTEGKITPNISIKYNNKTLVKNRDYTISFNNNTSIGTATATIKGNGKYSGTKKITFKIVPKTVTNAKISNTTSSSIKLSWSKVANADGYRIYRSYSKNGTYTKIKDITKNSTLSYTDSRLSSNKKYYYKIKSFKTSKKEKYYSYYSSIVNGETNLSTPTVKLSTPKTKSIKVSWKKISGAKGYEVYRSTSRNGKYSKTTTSNLSYTNTNLIKKKIYYYKIRAYKVVKNKKVYSPYSSIKSISTK</sequence>
<feature type="domain" description="SH3b" evidence="4">
    <location>
        <begin position="38"/>
        <end position="122"/>
    </location>
</feature>
<dbReference type="SMART" id="SM00060">
    <property type="entry name" value="FN3"/>
    <property type="match status" value="2"/>
</dbReference>
<dbReference type="InterPro" id="IPR003961">
    <property type="entry name" value="FN3_dom"/>
</dbReference>
<dbReference type="PROSITE" id="PS50853">
    <property type="entry name" value="FN3"/>
    <property type="match status" value="2"/>
</dbReference>
<dbReference type="InterPro" id="IPR003646">
    <property type="entry name" value="SH3-like_bac-type"/>
</dbReference>
<evidence type="ECO:0000256" key="2">
    <source>
        <dbReference type="SAM" id="SignalP"/>
    </source>
</evidence>
<keyword evidence="6" id="KW-1185">Reference proteome</keyword>
<accession>A0AAX2ZCY7</accession>
<dbReference type="PANTHER" id="PTHR34135">
    <property type="entry name" value="LYSOZYME"/>
    <property type="match status" value="1"/>
</dbReference>
<feature type="chain" id="PRO_5044004922" evidence="2">
    <location>
        <begin position="31"/>
        <end position="596"/>
    </location>
</feature>
<evidence type="ECO:0000259" key="4">
    <source>
        <dbReference type="PROSITE" id="PS51781"/>
    </source>
</evidence>
<dbReference type="InterPro" id="IPR036116">
    <property type="entry name" value="FN3_sf"/>
</dbReference>
<evidence type="ECO:0000259" key="3">
    <source>
        <dbReference type="PROSITE" id="PS50853"/>
    </source>
</evidence>
<name>A0AAX2ZCY7_9FIRM</name>
<protein>
    <submittedName>
        <fullName evidence="5">SH3 domain-containing protein</fullName>
    </submittedName>
</protein>
<dbReference type="Gene3D" id="2.30.30.40">
    <property type="entry name" value="SH3 Domains"/>
    <property type="match status" value="1"/>
</dbReference>
<dbReference type="GO" id="GO:0016998">
    <property type="term" value="P:cell wall macromolecule catabolic process"/>
    <property type="evidence" value="ECO:0007669"/>
    <property type="project" value="InterPro"/>
</dbReference>
<dbReference type="InterPro" id="IPR017853">
    <property type="entry name" value="GH"/>
</dbReference>
<evidence type="ECO:0000313" key="6">
    <source>
        <dbReference type="Proteomes" id="UP001198983"/>
    </source>
</evidence>
<dbReference type="InterPro" id="IPR013783">
    <property type="entry name" value="Ig-like_fold"/>
</dbReference>
<dbReference type="CDD" id="cd06414">
    <property type="entry name" value="GH25_LytC-like"/>
    <property type="match status" value="1"/>
</dbReference>
<dbReference type="PROSITE" id="PS51781">
    <property type="entry name" value="SH3B"/>
    <property type="match status" value="1"/>
</dbReference>
<evidence type="ECO:0000313" key="5">
    <source>
        <dbReference type="EMBL" id="UEL46706.1"/>
    </source>
</evidence>
<feature type="domain" description="Fibronectin type-III" evidence="3">
    <location>
        <begin position="509"/>
        <end position="596"/>
    </location>
</feature>
<dbReference type="PANTHER" id="PTHR34135:SF2">
    <property type="entry name" value="LYSOZYME"/>
    <property type="match status" value="1"/>
</dbReference>
<dbReference type="KEGG" id="tem:JW646_13805"/>
<dbReference type="Pfam" id="PF08239">
    <property type="entry name" value="SH3_3"/>
    <property type="match status" value="1"/>
</dbReference>
<dbReference type="RefSeq" id="WP_228415470.1">
    <property type="nucleotide sequence ID" value="NZ_CP081135.1"/>
</dbReference>
<keyword evidence="2" id="KW-0732">Signal</keyword>
<dbReference type="SUPFAM" id="SSF51445">
    <property type="entry name" value="(Trans)glycosidases"/>
    <property type="match status" value="1"/>
</dbReference>
<dbReference type="InterPro" id="IPR002053">
    <property type="entry name" value="Glyco_hydro_25"/>
</dbReference>
<dbReference type="Gene3D" id="2.60.40.10">
    <property type="entry name" value="Immunoglobulins"/>
    <property type="match status" value="2"/>
</dbReference>
<dbReference type="Gene3D" id="3.20.20.80">
    <property type="entry name" value="Glycosidases"/>
    <property type="match status" value="1"/>
</dbReference>
<dbReference type="PROSITE" id="PS51904">
    <property type="entry name" value="GLYCOSYL_HYDROL_F25_2"/>
    <property type="match status" value="1"/>
</dbReference>
<reference evidence="5 6" key="1">
    <citation type="journal article" date="2023" name="Int. J. Syst. Evol. Microbiol.">
        <title>Terrisporobacter hibernicus sp. nov., isolated from bovine faeces in Northern Ireland.</title>
        <authorList>
            <person name="Mitchell M."/>
            <person name="Nguyen S.V."/>
            <person name="Connor M."/>
            <person name="Fairley D.J."/>
            <person name="Donoghue O."/>
            <person name="Marshall H."/>
            <person name="Koolman L."/>
            <person name="McMullan G."/>
            <person name="Schaffer K.E."/>
            <person name="McGrath J.W."/>
            <person name="Fanning S."/>
        </authorList>
    </citation>
    <scope>NUCLEOTIDE SEQUENCE [LARGE SCALE GENOMIC DNA]</scope>
    <source>
        <strain evidence="5 6">MCA3</strain>
    </source>
</reference>
<dbReference type="GO" id="GO:0009253">
    <property type="term" value="P:peptidoglycan catabolic process"/>
    <property type="evidence" value="ECO:0007669"/>
    <property type="project" value="InterPro"/>
</dbReference>
<dbReference type="SUPFAM" id="SSF49265">
    <property type="entry name" value="Fibronectin type III"/>
    <property type="match status" value="1"/>
</dbReference>